<proteinExistence type="predicted"/>
<keyword evidence="2" id="KW-1185">Reference proteome</keyword>
<dbReference type="Proteomes" id="UP000827427">
    <property type="component" value="Segment"/>
</dbReference>
<evidence type="ECO:0000313" key="1">
    <source>
        <dbReference type="EMBL" id="QWM89710.1"/>
    </source>
</evidence>
<protein>
    <submittedName>
        <fullName evidence="1">Uncharacterized protein</fullName>
    </submittedName>
</protein>
<sequence>MNYNEIFASCIMSELRNEADLSKSCEYCKELADFSEAIKGKGLSSKEYALAINLFSFVYREKHHVESFGNTRESVVEYALDNFQIDWLVRRWDSVIKSKDELKNVISVLPQSFKNIIVDIVDTQSLINHNIAEHLIKTSEEESIEISKMLIPTTDNENKLKHFTENELIEELKRREKERIATK</sequence>
<dbReference type="EMBL" id="MZ130481">
    <property type="protein sequence ID" value="QWM89710.1"/>
    <property type="molecule type" value="Genomic_DNA"/>
</dbReference>
<organism evidence="1 2">
    <name type="scientific">uncultured phage cr99_1</name>
    <dbReference type="NCBI Taxonomy" id="2986399"/>
    <lineage>
        <taxon>Viruses</taxon>
        <taxon>Duplodnaviria</taxon>
        <taxon>Heunggongvirae</taxon>
        <taxon>Uroviricota</taxon>
        <taxon>Caudoviricetes</taxon>
        <taxon>Crassvirales</taxon>
        <taxon>Intestiviridae</taxon>
        <taxon>Crudevirinae</taxon>
        <taxon>Carjivirus</taxon>
        <taxon>Carjivirus hominis</taxon>
    </lineage>
</organism>
<reference evidence="1 2" key="1">
    <citation type="submission" date="2021-04" db="EMBL/GenBank/DDBJ databases">
        <authorList>
            <person name="Shkoporov A.N."/>
            <person name="Stockdale S.R."/>
            <person name="Guerin E."/>
            <person name="Ross R.P."/>
            <person name="Hill C."/>
        </authorList>
    </citation>
    <scope>NUCLEOTIDE SEQUENCE [LARGE SCALE GENOMIC DNA]</scope>
    <source>
        <strain evidence="2">cr99_1</strain>
    </source>
</reference>
<dbReference type="KEGG" id="vg:75691146"/>
<name>A0AAE7V2P1_9CAUD</name>
<dbReference type="RefSeq" id="YP_010359282.1">
    <property type="nucleotide sequence ID" value="NC_062771.1"/>
</dbReference>
<gene>
    <name evidence="1" type="primary">gp_16480</name>
</gene>
<evidence type="ECO:0000313" key="2">
    <source>
        <dbReference type="Proteomes" id="UP000827427"/>
    </source>
</evidence>
<dbReference type="GeneID" id="75691146"/>
<accession>A0AAE7V2P1</accession>